<keyword evidence="2" id="KW-1133">Transmembrane helix</keyword>
<reference evidence="3 4" key="1">
    <citation type="journal article" date="2019" name="Environ. Microbiol.">
        <title>Species interactions and distinct microbial communities in high Arctic permafrost affected cryosols are associated with the CH4 and CO2 gas fluxes.</title>
        <authorList>
            <person name="Altshuler I."/>
            <person name="Hamel J."/>
            <person name="Turney S."/>
            <person name="Magnuson E."/>
            <person name="Levesque R."/>
            <person name="Greer C."/>
            <person name="Whyte L.G."/>
        </authorList>
    </citation>
    <scope>NUCLEOTIDE SEQUENCE [LARGE SCALE GENOMIC DNA]</scope>
    <source>
        <strain evidence="3 4">S06.C</strain>
    </source>
</reference>
<dbReference type="AlphaFoldDB" id="A0A502DV22"/>
<proteinExistence type="predicted"/>
<organism evidence="3 4">
    <name type="scientific">Variovorax guangxiensis</name>
    <dbReference type="NCBI Taxonomy" id="1775474"/>
    <lineage>
        <taxon>Bacteria</taxon>
        <taxon>Pseudomonadati</taxon>
        <taxon>Pseudomonadota</taxon>
        <taxon>Betaproteobacteria</taxon>
        <taxon>Burkholderiales</taxon>
        <taxon>Comamonadaceae</taxon>
        <taxon>Variovorax</taxon>
    </lineage>
</organism>
<dbReference type="EMBL" id="RCZI01000002">
    <property type="protein sequence ID" value="TPG29338.1"/>
    <property type="molecule type" value="Genomic_DNA"/>
</dbReference>
<feature type="region of interest" description="Disordered" evidence="1">
    <location>
        <begin position="88"/>
        <end position="245"/>
    </location>
</feature>
<dbReference type="Proteomes" id="UP000319212">
    <property type="component" value="Unassembled WGS sequence"/>
</dbReference>
<feature type="compositionally biased region" description="Basic and acidic residues" evidence="1">
    <location>
        <begin position="135"/>
        <end position="150"/>
    </location>
</feature>
<name>A0A502DV22_9BURK</name>
<evidence type="ECO:0000256" key="1">
    <source>
        <dbReference type="SAM" id="MobiDB-lite"/>
    </source>
</evidence>
<keyword evidence="2" id="KW-0812">Transmembrane</keyword>
<feature type="compositionally biased region" description="Pro residues" evidence="1">
    <location>
        <begin position="95"/>
        <end position="111"/>
    </location>
</feature>
<sequence length="245" mass="24709">MGATASAPAALRHDSRPDTLRAVPSRPMPFSAPAADSATFLVKFCIAGLVVLIGFIGWALYMLTASKAVPVLPVGQGVVATPDAVAASSASSTAPPSPLARPAATPTPPTPARATAEAPSAVAAAPLAADQAFPEIRRAESPRRQTRRESTPPPTPTQSAGEVATTGEWVAPTRPPASTSSPLYQDPGPPIVQGPGPRESVLPALPYAPTRAGGSVGTPRADPGPPIAEGPGPRYDYSTPGAVGR</sequence>
<feature type="transmembrane region" description="Helical" evidence="2">
    <location>
        <begin position="40"/>
        <end position="63"/>
    </location>
</feature>
<accession>A0A502DV22</accession>
<evidence type="ECO:0000313" key="4">
    <source>
        <dbReference type="Proteomes" id="UP000319212"/>
    </source>
</evidence>
<comment type="caution">
    <text evidence="3">The sequence shown here is derived from an EMBL/GenBank/DDBJ whole genome shotgun (WGS) entry which is preliminary data.</text>
</comment>
<protein>
    <submittedName>
        <fullName evidence="3">Uncharacterized protein</fullName>
    </submittedName>
</protein>
<feature type="compositionally biased region" description="Low complexity" evidence="1">
    <location>
        <begin position="112"/>
        <end position="130"/>
    </location>
</feature>
<feature type="region of interest" description="Disordered" evidence="1">
    <location>
        <begin position="1"/>
        <end position="24"/>
    </location>
</feature>
<keyword evidence="2" id="KW-0472">Membrane</keyword>
<evidence type="ECO:0000313" key="3">
    <source>
        <dbReference type="EMBL" id="TPG29338.1"/>
    </source>
</evidence>
<gene>
    <name evidence="3" type="ORF">EAH82_11435</name>
</gene>
<evidence type="ECO:0000256" key="2">
    <source>
        <dbReference type="SAM" id="Phobius"/>
    </source>
</evidence>
<dbReference type="RefSeq" id="WP_140841753.1">
    <property type="nucleotide sequence ID" value="NZ_RCZI01000002.1"/>
</dbReference>